<reference evidence="2" key="2">
    <citation type="submission" date="2016-04" db="EMBL/GenBank/DDBJ databases">
        <title>Planomonospora sphaerica JCM9374 whole genome shotgun sequence.</title>
        <authorList>
            <person name="Suzuki T."/>
            <person name="Dohra H."/>
            <person name="Kodani S."/>
        </authorList>
    </citation>
    <scope>NUCLEOTIDE SEQUENCE [LARGE SCALE GENOMIC DNA]</scope>
    <source>
        <strain evidence="2">JCM 9374</strain>
    </source>
</reference>
<proteinExistence type="predicted"/>
<organism evidence="1 2">
    <name type="scientific">Planomonospora sphaerica</name>
    <dbReference type="NCBI Taxonomy" id="161355"/>
    <lineage>
        <taxon>Bacteria</taxon>
        <taxon>Bacillati</taxon>
        <taxon>Actinomycetota</taxon>
        <taxon>Actinomycetes</taxon>
        <taxon>Streptosporangiales</taxon>
        <taxon>Streptosporangiaceae</taxon>
        <taxon>Planomonospora</taxon>
    </lineage>
</organism>
<dbReference type="AlphaFoldDB" id="A0A171DR14"/>
<keyword evidence="2" id="KW-1185">Reference proteome</keyword>
<accession>A0A171DR14</accession>
<evidence type="ECO:0000313" key="1">
    <source>
        <dbReference type="EMBL" id="GAT71492.1"/>
    </source>
</evidence>
<protein>
    <submittedName>
        <fullName evidence="1">Uncharacterized protein</fullName>
    </submittedName>
</protein>
<comment type="caution">
    <text evidence="1">The sequence shown here is derived from an EMBL/GenBank/DDBJ whole genome shotgun (WGS) entry which is preliminary data.</text>
</comment>
<dbReference type="OrthoDB" id="9984200at2"/>
<sequence>MKTPRPQDPGEFRHGYVLYEVCDPSAWDSYHEGRSWQGELTDVVYAPASTYLLVRLDAVPWRVTVKLPLREPGGLIGIAYSVIDRITTLMEDPSPDQREQMRRGEVVITYC</sequence>
<evidence type="ECO:0000313" key="2">
    <source>
        <dbReference type="Proteomes" id="UP000077701"/>
    </source>
</evidence>
<gene>
    <name evidence="1" type="ORF">PS9374_07183</name>
</gene>
<dbReference type="Proteomes" id="UP000077701">
    <property type="component" value="Unassembled WGS sequence"/>
</dbReference>
<dbReference type="EMBL" id="BDCX01000040">
    <property type="protein sequence ID" value="GAT71492.1"/>
    <property type="molecule type" value="Genomic_DNA"/>
</dbReference>
<reference evidence="1 2" key="1">
    <citation type="journal article" date="2016" name="Genome Announc.">
        <title>Draft Genome Sequence of Planomonospora sphaerica JCM9374, a Rare Actinomycete.</title>
        <authorList>
            <person name="Dohra H."/>
            <person name="Suzuki T."/>
            <person name="Inoue Y."/>
            <person name="Kodani S."/>
        </authorList>
    </citation>
    <scope>NUCLEOTIDE SEQUENCE [LARGE SCALE GENOMIC DNA]</scope>
    <source>
        <strain evidence="1 2">JCM 9374</strain>
    </source>
</reference>
<dbReference type="RefSeq" id="WP_068904619.1">
    <property type="nucleotide sequence ID" value="NZ_BDCX01000040.1"/>
</dbReference>
<name>A0A171DR14_9ACTN</name>